<gene>
    <name evidence="2" type="ORF">SOIL9_70420</name>
</gene>
<dbReference type="CDD" id="cd04301">
    <property type="entry name" value="NAT_SF"/>
    <property type="match status" value="1"/>
</dbReference>
<dbReference type="SUPFAM" id="SSF55729">
    <property type="entry name" value="Acyl-CoA N-acyltransferases (Nat)"/>
    <property type="match status" value="1"/>
</dbReference>
<name>A0A6P2DQQ8_9BACT</name>
<dbReference type="InterPro" id="IPR016181">
    <property type="entry name" value="Acyl_CoA_acyltransferase"/>
</dbReference>
<keyword evidence="3" id="KW-1185">Reference proteome</keyword>
<feature type="domain" description="N-acetyltransferase" evidence="1">
    <location>
        <begin position="1"/>
        <end position="139"/>
    </location>
</feature>
<accession>A0A6P2DQQ8</accession>
<keyword evidence="2" id="KW-0808">Transferase</keyword>
<evidence type="ECO:0000259" key="1">
    <source>
        <dbReference type="PROSITE" id="PS51186"/>
    </source>
</evidence>
<dbReference type="KEGG" id="gms:SOIL9_70420"/>
<protein>
    <recommendedName>
        <fullName evidence="1">N-acetyltransferase domain-containing protein</fullName>
    </recommendedName>
</protein>
<dbReference type="GO" id="GO:0016747">
    <property type="term" value="F:acyltransferase activity, transferring groups other than amino-acyl groups"/>
    <property type="evidence" value="ECO:0007669"/>
    <property type="project" value="InterPro"/>
</dbReference>
<dbReference type="Gene3D" id="3.40.630.30">
    <property type="match status" value="1"/>
</dbReference>
<dbReference type="Proteomes" id="UP000464178">
    <property type="component" value="Chromosome"/>
</dbReference>
<reference evidence="2 3" key="1">
    <citation type="submission" date="2019-05" db="EMBL/GenBank/DDBJ databases">
        <authorList>
            <consortium name="Science for Life Laboratories"/>
        </authorList>
    </citation>
    <scope>NUCLEOTIDE SEQUENCE [LARGE SCALE GENOMIC DNA]</scope>
    <source>
        <strain evidence="2">Soil9</strain>
    </source>
</reference>
<dbReference type="AlphaFoldDB" id="A0A6P2DQQ8"/>
<dbReference type="InterPro" id="IPR000182">
    <property type="entry name" value="GNAT_dom"/>
</dbReference>
<evidence type="ECO:0000313" key="2">
    <source>
        <dbReference type="EMBL" id="VTS03858.1"/>
    </source>
</evidence>
<evidence type="ECO:0000313" key="3">
    <source>
        <dbReference type="Proteomes" id="UP000464178"/>
    </source>
</evidence>
<dbReference type="EMBL" id="LR593886">
    <property type="protein sequence ID" value="VTS03858.1"/>
    <property type="molecule type" value="Genomic_DNA"/>
</dbReference>
<dbReference type="RefSeq" id="WP_162673162.1">
    <property type="nucleotide sequence ID" value="NZ_LR593886.1"/>
</dbReference>
<organism evidence="2 3">
    <name type="scientific">Gemmata massiliana</name>
    <dbReference type="NCBI Taxonomy" id="1210884"/>
    <lineage>
        <taxon>Bacteria</taxon>
        <taxon>Pseudomonadati</taxon>
        <taxon>Planctomycetota</taxon>
        <taxon>Planctomycetia</taxon>
        <taxon>Gemmatales</taxon>
        <taxon>Gemmataceae</taxon>
        <taxon>Gemmata</taxon>
    </lineage>
</organism>
<proteinExistence type="predicted"/>
<dbReference type="PROSITE" id="PS51186">
    <property type="entry name" value="GNAT"/>
    <property type="match status" value="1"/>
</dbReference>
<sequence>MPVIERIAELDPEVREAITAPLDTFSRERGFVWQPEPLALALRDDEGRVAGGAIGETNWGWLHIRILAVSEALRGQDWGSRLIRELERLAVERGCHHTWVDTFSFQARPFYERLGYRVFGTLPDYPVGHERYFLSKSLLPSASTPAI</sequence>
<dbReference type="Pfam" id="PF00583">
    <property type="entry name" value="Acetyltransf_1"/>
    <property type="match status" value="1"/>
</dbReference>